<feature type="transmembrane region" description="Helical" evidence="1">
    <location>
        <begin position="214"/>
        <end position="232"/>
    </location>
</feature>
<organism evidence="2 3">
    <name type="scientific">Candidatus Fimicola merdigallinarum</name>
    <dbReference type="NCBI Taxonomy" id="2840819"/>
    <lineage>
        <taxon>Bacteria</taxon>
        <taxon>Bacillati</taxon>
        <taxon>Bacillota</taxon>
        <taxon>Clostridia</taxon>
        <taxon>Lachnospirales</taxon>
        <taxon>Lachnospiraceae</taxon>
        <taxon>Lachnospiraceae incertae sedis</taxon>
        <taxon>Candidatus Fimicola</taxon>
    </lineage>
</organism>
<dbReference type="InterPro" id="IPR008875">
    <property type="entry name" value="TraX"/>
</dbReference>
<dbReference type="Pfam" id="PF05857">
    <property type="entry name" value="TraX"/>
    <property type="match status" value="1"/>
</dbReference>
<sequence length="233" mass="27279">MFGEKLKTNLNTDYLKVVAIISMFIDHIGAVFFPEYIAFRCIGRIAFPIFCYCMTVGALYTTSMKNYILRLGLFALISQPFYVLAFFGNEFINNIFELNIMFTLLVSVIGLWGFIEKRIFIFVVSFLLLLFIDFDYGTTGIILMLIFYIFRNKPKLSLLILVLFYVVQAINISPYSIYTLKIFGFNVGISIFALFVIPFIYIKTNFGFRVPKMFFYIFYPAHLFLIFILRMFI</sequence>
<dbReference type="Proteomes" id="UP000823611">
    <property type="component" value="Unassembled WGS sequence"/>
</dbReference>
<evidence type="ECO:0000313" key="2">
    <source>
        <dbReference type="EMBL" id="MBO8434311.1"/>
    </source>
</evidence>
<reference evidence="2" key="2">
    <citation type="journal article" date="2021" name="PeerJ">
        <title>Extensive microbial diversity within the chicken gut microbiome revealed by metagenomics and culture.</title>
        <authorList>
            <person name="Gilroy R."/>
            <person name="Ravi A."/>
            <person name="Getino M."/>
            <person name="Pursley I."/>
            <person name="Horton D.L."/>
            <person name="Alikhan N.F."/>
            <person name="Baker D."/>
            <person name="Gharbi K."/>
            <person name="Hall N."/>
            <person name="Watson M."/>
            <person name="Adriaenssens E.M."/>
            <person name="Foster-Nyarko E."/>
            <person name="Jarju S."/>
            <person name="Secka A."/>
            <person name="Antonio M."/>
            <person name="Oren A."/>
            <person name="Chaudhuri R.R."/>
            <person name="La Ragione R."/>
            <person name="Hildebrand F."/>
            <person name="Pallen M.J."/>
        </authorList>
    </citation>
    <scope>NUCLEOTIDE SEQUENCE</scope>
    <source>
        <strain evidence="2">F6-4510</strain>
    </source>
</reference>
<evidence type="ECO:0000256" key="1">
    <source>
        <dbReference type="SAM" id="Phobius"/>
    </source>
</evidence>
<feature type="transmembrane region" description="Helical" evidence="1">
    <location>
        <begin position="95"/>
        <end position="115"/>
    </location>
</feature>
<name>A0A9D9DXK5_9FIRM</name>
<feature type="transmembrane region" description="Helical" evidence="1">
    <location>
        <begin position="45"/>
        <end position="61"/>
    </location>
</feature>
<dbReference type="AlphaFoldDB" id="A0A9D9DXK5"/>
<accession>A0A9D9DXK5</accession>
<keyword evidence="1" id="KW-0472">Membrane</keyword>
<reference evidence="2" key="1">
    <citation type="submission" date="2020-10" db="EMBL/GenBank/DDBJ databases">
        <authorList>
            <person name="Gilroy R."/>
        </authorList>
    </citation>
    <scope>NUCLEOTIDE SEQUENCE</scope>
    <source>
        <strain evidence="2">F6-4510</strain>
    </source>
</reference>
<feature type="transmembrane region" description="Helical" evidence="1">
    <location>
        <begin position="121"/>
        <end position="149"/>
    </location>
</feature>
<comment type="caution">
    <text evidence="2">The sequence shown here is derived from an EMBL/GenBank/DDBJ whole genome shotgun (WGS) entry which is preliminary data.</text>
</comment>
<feature type="transmembrane region" description="Helical" evidence="1">
    <location>
        <begin position="67"/>
        <end position="88"/>
    </location>
</feature>
<feature type="transmembrane region" description="Helical" evidence="1">
    <location>
        <begin position="183"/>
        <end position="202"/>
    </location>
</feature>
<gene>
    <name evidence="2" type="ORF">IAC55_03195</name>
</gene>
<keyword evidence="1" id="KW-1133">Transmembrane helix</keyword>
<proteinExistence type="predicted"/>
<feature type="transmembrane region" description="Helical" evidence="1">
    <location>
        <begin position="14"/>
        <end position="33"/>
    </location>
</feature>
<evidence type="ECO:0000313" key="3">
    <source>
        <dbReference type="Proteomes" id="UP000823611"/>
    </source>
</evidence>
<protein>
    <submittedName>
        <fullName evidence="2">Fimbrial assembly protein</fullName>
    </submittedName>
</protein>
<feature type="transmembrane region" description="Helical" evidence="1">
    <location>
        <begin position="156"/>
        <end position="177"/>
    </location>
</feature>
<keyword evidence="1" id="KW-0812">Transmembrane</keyword>
<dbReference type="EMBL" id="JADIMX010000061">
    <property type="protein sequence ID" value="MBO8434311.1"/>
    <property type="molecule type" value="Genomic_DNA"/>
</dbReference>